<evidence type="ECO:0000313" key="3">
    <source>
        <dbReference type="Proteomes" id="UP000189670"/>
    </source>
</evidence>
<dbReference type="Proteomes" id="UP000189670">
    <property type="component" value="Unassembled WGS sequence"/>
</dbReference>
<gene>
    <name evidence="2" type="ORF">OMM_03467</name>
</gene>
<evidence type="ECO:0000256" key="1">
    <source>
        <dbReference type="SAM" id="SignalP"/>
    </source>
</evidence>
<accession>A0A1V1P5M2</accession>
<comment type="caution">
    <text evidence="2">The sequence shown here is derived from an EMBL/GenBank/DDBJ whole genome shotgun (WGS) entry which is preliminary data.</text>
</comment>
<proteinExistence type="predicted"/>
<name>A0A1V1P5M2_9BACT</name>
<reference evidence="3" key="1">
    <citation type="submission" date="2012-11" db="EMBL/GenBank/DDBJ databases">
        <authorList>
            <person name="Lucero-Rivera Y.E."/>
            <person name="Tovar-Ramirez D."/>
        </authorList>
    </citation>
    <scope>NUCLEOTIDE SEQUENCE [LARGE SCALE GENOMIC DNA]</scope>
    <source>
        <strain evidence="3">Araruama</strain>
    </source>
</reference>
<dbReference type="EMBL" id="ATBP01000484">
    <property type="protein sequence ID" value="ETR70121.1"/>
    <property type="molecule type" value="Genomic_DNA"/>
</dbReference>
<feature type="signal peptide" evidence="1">
    <location>
        <begin position="1"/>
        <end position="22"/>
    </location>
</feature>
<organism evidence="2 3">
    <name type="scientific">Candidatus Magnetoglobus multicellularis str. Araruama</name>
    <dbReference type="NCBI Taxonomy" id="890399"/>
    <lineage>
        <taxon>Bacteria</taxon>
        <taxon>Pseudomonadati</taxon>
        <taxon>Thermodesulfobacteriota</taxon>
        <taxon>Desulfobacteria</taxon>
        <taxon>Desulfobacterales</taxon>
        <taxon>Desulfobacteraceae</taxon>
        <taxon>Candidatus Magnetoglobus</taxon>
    </lineage>
</organism>
<dbReference type="AlphaFoldDB" id="A0A1V1P5M2"/>
<keyword evidence="1" id="KW-0732">Signal</keyword>
<evidence type="ECO:0000313" key="2">
    <source>
        <dbReference type="EMBL" id="ETR70121.1"/>
    </source>
</evidence>
<feature type="chain" id="PRO_5010720265" evidence="1">
    <location>
        <begin position="23"/>
        <end position="327"/>
    </location>
</feature>
<sequence length="327" mass="37467">MTKKTFIIWLISIIILPATTKASTQISQEISLKAGWNAVFLTIQIQETDLNKIFKNTAIKKVVSFYPRHSSVQFIQDPDSIDWNKDCWLRWVSSDSPDAFLNNLFRLNGNHAYLIYVKKAFTWHIQGQPILETKKWQPESFNLTGFHIAPEAQITFADYFENSKAHIDFNIYKLIRNKWERVANPYKEFIQANSAYWIFCKGGSSYGGPLHVKLPGINNTLEYHLFTEALTIEVSNQSAQELSFSILPVENNQVPLSLKSKDQNYQSTYEPFQSYSSINPLQPGQTEKVCFAVRRKEIHASEVSGLLKISDDLGNQNYITVLAKGLQ</sequence>
<protein>
    <submittedName>
        <fullName evidence="2">Uncharacterized protein</fullName>
    </submittedName>
</protein>